<dbReference type="RefSeq" id="WP_000007536.1">
    <property type="nucleotide sequence ID" value="NZ_CP011931.1"/>
</dbReference>
<dbReference type="EMBL" id="OEJX01000063">
    <property type="protein sequence ID" value="SOR63266.1"/>
    <property type="molecule type" value="Genomic_DNA"/>
</dbReference>
<dbReference type="Gene3D" id="3.20.20.370">
    <property type="entry name" value="Glycoside hydrolase/deacetylase"/>
    <property type="match status" value="1"/>
</dbReference>
<dbReference type="PROSITE" id="PS51677">
    <property type="entry name" value="NODB"/>
    <property type="match status" value="1"/>
</dbReference>
<dbReference type="GO" id="GO:0016810">
    <property type="term" value="F:hydrolase activity, acting on carbon-nitrogen (but not peptide) bonds"/>
    <property type="evidence" value="ECO:0007669"/>
    <property type="project" value="InterPro"/>
</dbReference>
<sequence>MSFFHKILAGSHIPLRIFNIFGRTLKIKDGSELRVLLYHDIPQEHHSRFRTQLEKISKDWRFVSTEIFEEMIRGKKEIVGRNLLLTFDDGYLSNKIVAEEILEPLGIKALFFIISDFVDIQDAQIKKFISDNIYPSLSIKQVPDFWMPMRWKDLEVLLQKGHSIGGHTKTHAKLSQIDSIDRLQDEILISKKKLEDKLEINIKHFAYTFGDLDSFSKDALTVARKHYEFIHTGLRGNNKISPNSNWAIRRESISPTDSDHLVGSILEGGADILYKNKLRTYESWGLF</sequence>
<reference evidence="4 5" key="1">
    <citation type="submission" date="2017-11" db="EMBL/GenBank/DDBJ databases">
        <authorList>
            <person name="Lechat P."/>
        </authorList>
    </citation>
    <scope>NUCLEOTIDE SEQUENCE [LARGE SCALE GENOMIC DNA]</scope>
    <source>
        <strain evidence="4">L495</strain>
    </source>
</reference>
<gene>
    <name evidence="4" type="ORF">LMANV2_660028</name>
</gene>
<evidence type="ECO:0000256" key="1">
    <source>
        <dbReference type="ARBA" id="ARBA00004613"/>
    </source>
</evidence>
<dbReference type="Proteomes" id="UP000234460">
    <property type="component" value="Chromosome LMANV2"/>
</dbReference>
<protein>
    <submittedName>
        <fullName evidence="4">Polysaccharide deacetylase</fullName>
    </submittedName>
</protein>
<dbReference type="GO" id="GO:0005576">
    <property type="term" value="C:extracellular region"/>
    <property type="evidence" value="ECO:0007669"/>
    <property type="project" value="UniProtKB-SubCell"/>
</dbReference>
<evidence type="ECO:0000259" key="3">
    <source>
        <dbReference type="PROSITE" id="PS51677"/>
    </source>
</evidence>
<dbReference type="PANTHER" id="PTHR34216:SF3">
    <property type="entry name" value="POLY-BETA-1,6-N-ACETYL-D-GLUCOSAMINE N-DEACETYLASE"/>
    <property type="match status" value="1"/>
</dbReference>
<dbReference type="InterPro" id="IPR051398">
    <property type="entry name" value="Polysacch_Deacetylase"/>
</dbReference>
<keyword evidence="2" id="KW-0732">Signal</keyword>
<dbReference type="CDD" id="cd10918">
    <property type="entry name" value="CE4_NodB_like_5s_6s"/>
    <property type="match status" value="1"/>
</dbReference>
<evidence type="ECO:0000313" key="4">
    <source>
        <dbReference type="EMBL" id="SOR63266.1"/>
    </source>
</evidence>
<accession>A0AAQ1SQD7</accession>
<dbReference type="AlphaFoldDB" id="A0AAQ1SQD7"/>
<organism evidence="4 5">
    <name type="scientific">Leptospira interrogans serovar Manilae</name>
    <dbReference type="NCBI Taxonomy" id="214675"/>
    <lineage>
        <taxon>Bacteria</taxon>
        <taxon>Pseudomonadati</taxon>
        <taxon>Spirochaetota</taxon>
        <taxon>Spirochaetia</taxon>
        <taxon>Leptospirales</taxon>
        <taxon>Leptospiraceae</taxon>
        <taxon>Leptospira</taxon>
    </lineage>
</organism>
<comment type="subcellular location">
    <subcellularLocation>
        <location evidence="1">Secreted</location>
    </subcellularLocation>
</comment>
<proteinExistence type="predicted"/>
<dbReference type="InterPro" id="IPR002509">
    <property type="entry name" value="NODB_dom"/>
</dbReference>
<dbReference type="SUPFAM" id="SSF88713">
    <property type="entry name" value="Glycoside hydrolase/deacetylase"/>
    <property type="match status" value="1"/>
</dbReference>
<evidence type="ECO:0000313" key="5">
    <source>
        <dbReference type="Proteomes" id="UP000234460"/>
    </source>
</evidence>
<comment type="caution">
    <text evidence="4">The sequence shown here is derived from an EMBL/GenBank/DDBJ whole genome shotgun (WGS) entry which is preliminary data.</text>
</comment>
<dbReference type="InterPro" id="IPR011330">
    <property type="entry name" value="Glyco_hydro/deAcase_b/a-brl"/>
</dbReference>
<dbReference type="PANTHER" id="PTHR34216">
    <property type="match status" value="1"/>
</dbReference>
<evidence type="ECO:0000256" key="2">
    <source>
        <dbReference type="ARBA" id="ARBA00022729"/>
    </source>
</evidence>
<dbReference type="Pfam" id="PF01522">
    <property type="entry name" value="Polysacc_deac_1"/>
    <property type="match status" value="1"/>
</dbReference>
<name>A0AAQ1SQD7_LEPIR</name>
<feature type="domain" description="NodB homology" evidence="3">
    <location>
        <begin position="81"/>
        <end position="287"/>
    </location>
</feature>
<dbReference type="GO" id="GO:0005975">
    <property type="term" value="P:carbohydrate metabolic process"/>
    <property type="evidence" value="ECO:0007669"/>
    <property type="project" value="InterPro"/>
</dbReference>